<dbReference type="SUPFAM" id="SSF103473">
    <property type="entry name" value="MFS general substrate transporter"/>
    <property type="match status" value="1"/>
</dbReference>
<dbReference type="AlphaFoldDB" id="A0A813M2Q7"/>
<feature type="transmembrane region" description="Helical" evidence="2">
    <location>
        <begin position="674"/>
        <end position="697"/>
    </location>
</feature>
<dbReference type="GO" id="GO:0006811">
    <property type="term" value="P:monoatomic ion transport"/>
    <property type="evidence" value="ECO:0007669"/>
    <property type="project" value="UniProtKB-KW"/>
</dbReference>
<keyword evidence="2" id="KW-0813">Transport</keyword>
<dbReference type="OrthoDB" id="5062115at2759"/>
<protein>
    <recommendedName>
        <fullName evidence="2">Solute carrier organic anion transporter family member</fullName>
    </recommendedName>
</protein>
<dbReference type="NCBIfam" id="TIGR00805">
    <property type="entry name" value="oat"/>
    <property type="match status" value="1"/>
</dbReference>
<name>A0A813M2Q7_9BILA</name>
<feature type="transmembrane region" description="Helical" evidence="2">
    <location>
        <begin position="179"/>
        <end position="202"/>
    </location>
</feature>
<comment type="similarity">
    <text evidence="2">Belongs to the organo anion transporter (TC 2.A.60) family.</text>
</comment>
<feature type="transmembrane region" description="Helical" evidence="2">
    <location>
        <begin position="400"/>
        <end position="426"/>
    </location>
</feature>
<organism evidence="3 4">
    <name type="scientific">Brachionus calyciflorus</name>
    <dbReference type="NCBI Taxonomy" id="104777"/>
    <lineage>
        <taxon>Eukaryota</taxon>
        <taxon>Metazoa</taxon>
        <taxon>Spiralia</taxon>
        <taxon>Gnathifera</taxon>
        <taxon>Rotifera</taxon>
        <taxon>Eurotatoria</taxon>
        <taxon>Monogononta</taxon>
        <taxon>Pseudotrocha</taxon>
        <taxon>Ploima</taxon>
        <taxon>Brachionidae</taxon>
        <taxon>Brachionus</taxon>
    </lineage>
</organism>
<sequence length="717" mass="80810">MGLNFKISHKFIIAWLSLSAFLHNILMNGANNVIISSLQKEFYLSSRETGVYVSVYDIGSLLSSIFISFAAARGSKPKWIAFGMTMLFLGCMINVLPHFLKPNENNFSLEKQKFDENEYLNASHVVKNDDVIELCNSSISIEDNDHVKYFARNLSQETSKEINPKKTTASRFTFQLKHLLYAANIVNGLSSASMTSITFSYIEDIAPTHKLSSIYEAIYFVVGAFGVGVGFMITSSCLKFHTDIDRIKELPTWLNPSHPNWIGAWWIPFLSFGVLSLIMAIVIFFFPKKLDNKKDEKSEKSDLKKLTPLKNGKSIESNMSKKRLDSMNTDIEIIENESEIQERNYEDNRLMQTLEEAGSILSLNHIEFDQHKQEKISNNDLKDSEKSLVSKSFSLFKKPAYILVIICAAIEGLLQNSFLAFATLFLEYQYRLASGSASLILGLLSIPPLIIGGLLSGFIVSRFKNDPRKCFKFISIVLFVNIFVYAGFMIYCKEPNMVSIENTQILDDSFSVAQDCNCNKKMFKPICLKGSNDTVFQSACLAGCFSYDKHTETYTNCTQVPGTFTQPESSYFVNGLCPTSSSCTTRLIVSYLCIFLLMFMNALTFLPFLKAAIGCIESDEMNSIGLGIKQFFMNAFGTIPGPILFGSVIDQTCRYWHDDMNDQRVCKLYDNRNFALGFGALGVGFKIVCFLLVLLSIKFTKKLKIKNTTSTNNQNKR</sequence>
<keyword evidence="4" id="KW-1185">Reference proteome</keyword>
<accession>A0A813M2Q7</accession>
<feature type="transmembrane region" description="Helical" evidence="2">
    <location>
        <begin position="473"/>
        <end position="491"/>
    </location>
</feature>
<comment type="caution">
    <text evidence="3">The sequence shown here is derived from an EMBL/GenBank/DDBJ whole genome shotgun (WGS) entry which is preliminary data.</text>
</comment>
<keyword evidence="2" id="KW-0406">Ion transport</keyword>
<feature type="transmembrane region" description="Helical" evidence="2">
    <location>
        <begin position="79"/>
        <end position="100"/>
    </location>
</feature>
<evidence type="ECO:0000256" key="2">
    <source>
        <dbReference type="RuleBase" id="RU362056"/>
    </source>
</evidence>
<keyword evidence="1" id="KW-1015">Disulfide bond</keyword>
<evidence type="ECO:0000313" key="3">
    <source>
        <dbReference type="EMBL" id="CAF0707007.1"/>
    </source>
</evidence>
<feature type="transmembrane region" description="Helical" evidence="2">
    <location>
        <begin position="438"/>
        <end position="461"/>
    </location>
</feature>
<dbReference type="Gene3D" id="1.20.1250.20">
    <property type="entry name" value="MFS general substrate transporter like domains"/>
    <property type="match status" value="1"/>
</dbReference>
<gene>
    <name evidence="3" type="ORF">OXX778_LOCUS440</name>
</gene>
<dbReference type="InterPro" id="IPR004156">
    <property type="entry name" value="OATP"/>
</dbReference>
<dbReference type="PANTHER" id="PTHR11388">
    <property type="entry name" value="ORGANIC ANION TRANSPORTER"/>
    <property type="match status" value="1"/>
</dbReference>
<dbReference type="Pfam" id="PF03137">
    <property type="entry name" value="OATP"/>
    <property type="match status" value="1"/>
</dbReference>
<dbReference type="GO" id="GO:0015347">
    <property type="term" value="F:sodium-independent organic anion transmembrane transporter activity"/>
    <property type="evidence" value="ECO:0007669"/>
    <property type="project" value="TreeGrafter"/>
</dbReference>
<proteinExistence type="inferred from homology"/>
<feature type="transmembrane region" description="Helical" evidence="2">
    <location>
        <begin position="588"/>
        <end position="609"/>
    </location>
</feature>
<dbReference type="EMBL" id="CAJNOC010000021">
    <property type="protein sequence ID" value="CAF0707007.1"/>
    <property type="molecule type" value="Genomic_DNA"/>
</dbReference>
<reference evidence="3" key="1">
    <citation type="submission" date="2021-02" db="EMBL/GenBank/DDBJ databases">
        <authorList>
            <person name="Nowell W R."/>
        </authorList>
    </citation>
    <scope>NUCLEOTIDE SEQUENCE</scope>
    <source>
        <strain evidence="3">Ploen Becks lab</strain>
    </source>
</reference>
<keyword evidence="2" id="KW-0812">Transmembrane</keyword>
<keyword evidence="2" id="KW-1133">Transmembrane helix</keyword>
<dbReference type="PANTHER" id="PTHR11388:SF76">
    <property type="entry name" value="SOLUTE CARRIER ORGANIC ANION TRANSPORTER FAMILY MEMBER"/>
    <property type="match status" value="1"/>
</dbReference>
<feature type="transmembrane region" description="Helical" evidence="2">
    <location>
        <begin position="214"/>
        <end position="233"/>
    </location>
</feature>
<dbReference type="GO" id="GO:0016323">
    <property type="term" value="C:basolateral plasma membrane"/>
    <property type="evidence" value="ECO:0007669"/>
    <property type="project" value="TreeGrafter"/>
</dbReference>
<comment type="subcellular location">
    <subcellularLocation>
        <location evidence="2">Cell membrane</location>
        <topology evidence="2">Multi-pass membrane protein</topology>
    </subcellularLocation>
</comment>
<dbReference type="Proteomes" id="UP000663879">
    <property type="component" value="Unassembled WGS sequence"/>
</dbReference>
<feature type="transmembrane region" description="Helical" evidence="2">
    <location>
        <begin position="630"/>
        <end position="649"/>
    </location>
</feature>
<feature type="transmembrane region" description="Helical" evidence="2">
    <location>
        <begin position="12"/>
        <end position="30"/>
    </location>
</feature>
<evidence type="ECO:0000313" key="4">
    <source>
        <dbReference type="Proteomes" id="UP000663879"/>
    </source>
</evidence>
<feature type="transmembrane region" description="Helical" evidence="2">
    <location>
        <begin position="263"/>
        <end position="286"/>
    </location>
</feature>
<dbReference type="InterPro" id="IPR036259">
    <property type="entry name" value="MFS_trans_sf"/>
</dbReference>
<keyword evidence="2" id="KW-0472">Membrane</keyword>
<dbReference type="GO" id="GO:0043252">
    <property type="term" value="P:sodium-independent organic anion transport"/>
    <property type="evidence" value="ECO:0007669"/>
    <property type="project" value="TreeGrafter"/>
</dbReference>
<evidence type="ECO:0000256" key="1">
    <source>
        <dbReference type="ARBA" id="ARBA00023157"/>
    </source>
</evidence>
<feature type="transmembrane region" description="Helical" evidence="2">
    <location>
        <begin position="50"/>
        <end position="72"/>
    </location>
</feature>